<dbReference type="PANTHER" id="PTHR45661">
    <property type="entry name" value="SURFACE ANTIGEN"/>
    <property type="match status" value="1"/>
</dbReference>
<keyword evidence="1" id="KW-0732">Signal</keyword>
<dbReference type="Pfam" id="PF13306">
    <property type="entry name" value="LRR_5"/>
    <property type="match status" value="1"/>
</dbReference>
<dbReference type="InterPro" id="IPR053139">
    <property type="entry name" value="Surface_bspA-like"/>
</dbReference>
<dbReference type="PANTHER" id="PTHR45661:SF3">
    <property type="entry name" value="IG-LIKE DOMAIN-CONTAINING PROTEIN"/>
    <property type="match status" value="1"/>
</dbReference>
<dbReference type="InterPro" id="IPR006626">
    <property type="entry name" value="PbH1"/>
</dbReference>
<proteinExistence type="predicted"/>
<gene>
    <name evidence="5" type="ORF">KZO38_04260</name>
</gene>
<evidence type="ECO:0000259" key="4">
    <source>
        <dbReference type="Pfam" id="PF22816"/>
    </source>
</evidence>
<evidence type="ECO:0000256" key="1">
    <source>
        <dbReference type="SAM" id="SignalP"/>
    </source>
</evidence>
<dbReference type="InterPro" id="IPR033801">
    <property type="entry name" value="CBM6-CBM35-CBM36-like_1"/>
</dbReference>
<dbReference type="SMART" id="SM00710">
    <property type="entry name" value="PbH1"/>
    <property type="match status" value="7"/>
</dbReference>
<organism evidence="5 6">
    <name type="scientific">Hoylesella nanceiensis</name>
    <dbReference type="NCBI Taxonomy" id="425941"/>
    <lineage>
        <taxon>Bacteria</taxon>
        <taxon>Pseudomonadati</taxon>
        <taxon>Bacteroidota</taxon>
        <taxon>Bacteroidia</taxon>
        <taxon>Bacteroidales</taxon>
        <taxon>Prevotellaceae</taxon>
        <taxon>Hoylesella</taxon>
    </lineage>
</organism>
<evidence type="ECO:0000259" key="2">
    <source>
        <dbReference type="Pfam" id="PF07705"/>
    </source>
</evidence>
<dbReference type="RefSeq" id="WP_219480291.1">
    <property type="nucleotide sequence ID" value="NZ_JAHXCT010000002.1"/>
</dbReference>
<feature type="chain" id="PRO_5047054403" evidence="1">
    <location>
        <begin position="30"/>
        <end position="1439"/>
    </location>
</feature>
<comment type="caution">
    <text evidence="5">The sequence shown here is derived from an EMBL/GenBank/DDBJ whole genome shotgun (WGS) entry which is preliminary data.</text>
</comment>
<dbReference type="Pfam" id="PF22815">
    <property type="entry name" value="CatAgl_D1"/>
    <property type="match status" value="1"/>
</dbReference>
<evidence type="ECO:0000313" key="5">
    <source>
        <dbReference type="EMBL" id="MBW4768972.1"/>
    </source>
</evidence>
<feature type="domain" description="Alpha-1,3-glucanase catalytic" evidence="4">
    <location>
        <begin position="241"/>
        <end position="512"/>
    </location>
</feature>
<dbReference type="InterPro" id="IPR055149">
    <property type="entry name" value="Agl_cat_D2"/>
</dbReference>
<reference evidence="5 6" key="1">
    <citation type="submission" date="2021-07" db="EMBL/GenBank/DDBJ databases">
        <title>Genomic diversity and antimicrobial resistance of Prevotella spp. isolated from chronic lung disease airways.</title>
        <authorList>
            <person name="Webb K.A."/>
            <person name="Olagoke O.S."/>
            <person name="Baird T."/>
            <person name="Neill J."/>
            <person name="Pham A."/>
            <person name="Wells T.J."/>
            <person name="Ramsay K.A."/>
            <person name="Bell S.C."/>
            <person name="Sarovich D.S."/>
            <person name="Price E.P."/>
        </authorList>
    </citation>
    <scope>NUCLEOTIDE SEQUENCE [LARGE SCALE GENOMIC DNA]</scope>
    <source>
        <strain evidence="5 6">SCHI0011.S.12</strain>
    </source>
</reference>
<accession>A0ABS6YBL9</accession>
<dbReference type="InterPro" id="IPR011635">
    <property type="entry name" value="CARDB"/>
</dbReference>
<evidence type="ECO:0000313" key="6">
    <source>
        <dbReference type="Proteomes" id="UP000788426"/>
    </source>
</evidence>
<protein>
    <submittedName>
        <fullName evidence="5">Leucine-rich repeat protein</fullName>
    </submittedName>
</protein>
<dbReference type="Proteomes" id="UP000788426">
    <property type="component" value="Unassembled WGS sequence"/>
</dbReference>
<dbReference type="Pfam" id="PF07705">
    <property type="entry name" value="CARDB"/>
    <property type="match status" value="1"/>
</dbReference>
<keyword evidence="6" id="KW-1185">Reference proteome</keyword>
<sequence length="1439" mass="157776">MMKNISYWCQSLAFIAVAMVPCISMEASVADDYPIDVAKVDGRVGASMPYTRYDSEEAQLIGGAQLLSSPKWERRNLASQASRQSYVSLPSNGSALEWTLKTKAKGVTVRFTMPDSPNGKGLDGTLDVYVDGEYNQTINVSSRYSYQYFTIGAPSDKPNGGVPAFAFDEVHFKLKKELQPGQRIQIRSTGAGGLKYGVDFIETEQIPDPIVPNKKGNFIDVTDKEYGAIPDDGKDDLPAFEKAVADARKQNKNIYIPEGTFHLSNVWRVNVENITITGAGMWYTNLQFTEDAIERGGISGGWTGYSERNGQRVPAELDGVCSNIEFSNMYINSGLHSRYSEGAIYKCFMDVWGTGTVFRNIWEEHFECGFWFGDYNGKINYSNGVKVIDCRIRNNYADGVNFCIGTSNSAVYNCSIRNNGDDGLAVWPDDSKGPKSADNNIFAYNTIELGWRAGGVAIYGGDGHKIYNNYICDMFMASGIHLNTTFRGPQFKNTKRIAFDNNILVRCGTDSAAWNNPFGAIDIKEDVRNVFFTNTKIYDSPQEGVRIDGRVQEVEFNGLDILGSNLMGIKGLYDSWLHQITPIYCKSTKAKFSKVRLGNFGTNTEDSNNDAFPLFVNNNPAIKANIPYEVVEDSYVVPGFPVANKLQTGGIIDPLADVKGYDVILEKLSWKNEKGEHELHDGNEVTFTAVIKNTSNVDIPKGVVIGLKVAVDGKEQFVHSDYRDGLKAGQSITLSPKNTWTAAWGAHKLEAFADYKDKLYDETNEDNNLRVKNINVKEAVGNPSFNAVQGGADLQVLAVSYGKDPIKDGDHVVFTATIVNAGDRDIPAGQTIGLQFQVDNKHYGIGHITWNDKLNGGLKAHEIVKLSATGGGGADKTNYNYWAATDGEHVVTAWVNDQGKIDEVNKDNNKKEVSLIIPFGGVKLLENPDAPDALDGETLVEMADKFAVNGVKYERVEGRNVKVVGLENASAETLRIPANVSYKGVNYQVKEIASQSFEGNSAIKELVVENGVTTISDHAFKNVASLNKVSLPASITSIGEWSFEGCGELTEFVVPNKVETIEAGTFYHCGKLTKVVLSDNVKHIGTSAFDGCSQLNNVEVSALSKLETIDAYAFQSTELLKSFNFPVNLTTIGHHAFKHSGLSYVQLPVGLQKIDEWAFEGCKQLRNVSIPAQTQIGAGVFYNCSALQNVTLPSNITTIPFMAFSACSSLEGVYLTGSTVPNRDAYCFDNVSAAVQYYVKPSALMAYKSSWNDVADRITDEIPVTLTSTKMTFSRGFDVDFTNASGLEAKIVTDYRENGGQLEYAKIEKAPANTGLILTGRQGTYIVKMCDNEPNSVATNLLKASVGGAWVENTTTEVTNYICVNGNFVRANGVMVQPWSAWLRLIGNAHAISNGTTTAINEIEKNVVDNEPYYRLDGTIEQHPSKGIFIHKGKKVILK</sequence>
<dbReference type="Pfam" id="PF22816">
    <property type="entry name" value="CatAgl_D2"/>
    <property type="match status" value="1"/>
</dbReference>
<dbReference type="InterPro" id="IPR026906">
    <property type="entry name" value="LRR_5"/>
</dbReference>
<evidence type="ECO:0000259" key="3">
    <source>
        <dbReference type="Pfam" id="PF22815"/>
    </source>
</evidence>
<name>A0ABS6YBL9_9BACT</name>
<feature type="domain" description="CARDB" evidence="2">
    <location>
        <begin position="671"/>
        <end position="769"/>
    </location>
</feature>
<feature type="signal peptide" evidence="1">
    <location>
        <begin position="1"/>
        <end position="29"/>
    </location>
</feature>
<dbReference type="EMBL" id="JAHXCT010000002">
    <property type="protein sequence ID" value="MBW4768972.1"/>
    <property type="molecule type" value="Genomic_DNA"/>
</dbReference>
<feature type="domain" description="CBM6/CBM35/CBM36-like 1" evidence="3">
    <location>
        <begin position="48"/>
        <end position="206"/>
    </location>
</feature>